<evidence type="ECO:0000256" key="1">
    <source>
        <dbReference type="SAM" id="MobiDB-lite"/>
    </source>
</evidence>
<feature type="region of interest" description="Disordered" evidence="1">
    <location>
        <begin position="270"/>
        <end position="290"/>
    </location>
</feature>
<dbReference type="EMBL" id="MU151083">
    <property type="protein sequence ID" value="KAF9451609.1"/>
    <property type="molecule type" value="Genomic_DNA"/>
</dbReference>
<organism evidence="2 3">
    <name type="scientific">Macrolepiota fuliginosa MF-IS2</name>
    <dbReference type="NCBI Taxonomy" id="1400762"/>
    <lineage>
        <taxon>Eukaryota</taxon>
        <taxon>Fungi</taxon>
        <taxon>Dikarya</taxon>
        <taxon>Basidiomycota</taxon>
        <taxon>Agaricomycotina</taxon>
        <taxon>Agaricomycetes</taxon>
        <taxon>Agaricomycetidae</taxon>
        <taxon>Agaricales</taxon>
        <taxon>Agaricineae</taxon>
        <taxon>Agaricaceae</taxon>
        <taxon>Macrolepiota</taxon>
    </lineage>
</organism>
<dbReference type="AlphaFoldDB" id="A0A9P5XIM1"/>
<accession>A0A9P5XIM1</accession>
<proteinExistence type="predicted"/>
<feature type="compositionally biased region" description="Acidic residues" evidence="1">
    <location>
        <begin position="276"/>
        <end position="285"/>
    </location>
</feature>
<gene>
    <name evidence="2" type="ORF">P691DRAFT_786790</name>
</gene>
<evidence type="ECO:0000313" key="2">
    <source>
        <dbReference type="EMBL" id="KAF9451609.1"/>
    </source>
</evidence>
<protein>
    <submittedName>
        <fullName evidence="2">Uncharacterized protein</fullName>
    </submittedName>
</protein>
<dbReference type="Proteomes" id="UP000807342">
    <property type="component" value="Unassembled WGS sequence"/>
</dbReference>
<keyword evidence="3" id="KW-1185">Reference proteome</keyword>
<reference evidence="2" key="1">
    <citation type="submission" date="2020-11" db="EMBL/GenBank/DDBJ databases">
        <authorList>
            <consortium name="DOE Joint Genome Institute"/>
            <person name="Ahrendt S."/>
            <person name="Riley R."/>
            <person name="Andreopoulos W."/>
            <person name="Labutti K."/>
            <person name="Pangilinan J."/>
            <person name="Ruiz-Duenas F.J."/>
            <person name="Barrasa J.M."/>
            <person name="Sanchez-Garcia M."/>
            <person name="Camarero S."/>
            <person name="Miyauchi S."/>
            <person name="Serrano A."/>
            <person name="Linde D."/>
            <person name="Babiker R."/>
            <person name="Drula E."/>
            <person name="Ayuso-Fernandez I."/>
            <person name="Pacheco R."/>
            <person name="Padilla G."/>
            <person name="Ferreira P."/>
            <person name="Barriuso J."/>
            <person name="Kellner H."/>
            <person name="Castanera R."/>
            <person name="Alfaro M."/>
            <person name="Ramirez L."/>
            <person name="Pisabarro A.G."/>
            <person name="Kuo A."/>
            <person name="Tritt A."/>
            <person name="Lipzen A."/>
            <person name="He G."/>
            <person name="Yan M."/>
            <person name="Ng V."/>
            <person name="Cullen D."/>
            <person name="Martin F."/>
            <person name="Rosso M.-N."/>
            <person name="Henrissat B."/>
            <person name="Hibbett D."/>
            <person name="Martinez A.T."/>
            <person name="Grigoriev I.V."/>
        </authorList>
    </citation>
    <scope>NUCLEOTIDE SEQUENCE</scope>
    <source>
        <strain evidence="2">MF-IS2</strain>
    </source>
</reference>
<name>A0A9P5XIM1_9AGAR</name>
<evidence type="ECO:0000313" key="3">
    <source>
        <dbReference type="Proteomes" id="UP000807342"/>
    </source>
</evidence>
<sequence>MLPTSASRSITPSSTTSSLFSFFRLFKKEERPTPEFGIPNIVITHVDVSAPQDSLSVSSSFSVIQDSANTIRHRVQGPPPVDDFNARTPFSGDYLVSSSRETINQDLRASSLLATPSRKQVPLRRIWAERLFPSMKSSGSLSKNIALTDYSPSSPSANHASDAIFIVGDDHDDHDTQPTSDTKSMAAADTNTKAVESLSIRYPSESPLQSNNSLPQAPSFSRLQQNWMPSLGYITQTVKKMDLRTKLARFSENLVASFSNKLVELTADTSASAVPEDGEEGDAGMEDVGRPWHEILDDLEREMDPFSRLGV</sequence>
<comment type="caution">
    <text evidence="2">The sequence shown here is derived from an EMBL/GenBank/DDBJ whole genome shotgun (WGS) entry which is preliminary data.</text>
</comment>